<evidence type="ECO:0000313" key="13">
    <source>
        <dbReference type="Proteomes" id="UP000009328"/>
    </source>
</evidence>
<evidence type="ECO:0000256" key="3">
    <source>
        <dbReference type="ARBA" id="ARBA00022729"/>
    </source>
</evidence>
<name>K0KTE5_WICCF</name>
<sequence length="596" mass="64972">MKLHYLPLLALVSSAVAIDGVVQLDVTKQYKLKLFKLPKLTDLFNWKRDDDDDDDDTYDQQMTDEISGYFTNITLGSPGQEIRVHIDTGSSDLWIPGAKNKQCGDDSGNSTSSGITAGGYNSTSGNSNSTSDSVSESGDKALPKIDDKELHYCTNVSTFDKDDSSSWSKNIFADPFKIEYADGTFANGTWGYDEIKWGEIDLKNFYFAVADDYNVTGSVFGIGLTDGETTNIKRYSPTTYTYSNFPQRLKDDGLINKNAYSLYSQSQPDEEDGSYANVSILFGGVNHARYEGDLITVPLSEGNSLSVAIDGISVANPWDPYINGDMAIPDDKNYTGLLDTGSTNINMPKEILENIIKSIDENTTLDTVQDYYYSLPCSLQNTSKILYFNFQSQLIPLNISDLIFPVEAVGESNSNGTQCFLRIFEGDEIILGDYFLRNVYLVYDLQDREISLAPIKYTSEDDIEAIKSTIPSKSSSSSSSQSRTYKPYPEQTNILIESSSEFHKPWPSSYSSAWSHSVYPSQSWLDTTSTTSSGSSGSSASSGPSASITGSSTGPDGAGGVGPGNTMTTSYYGLAHMQQDPDNYAEAGGKTGALSA</sequence>
<evidence type="ECO:0000256" key="2">
    <source>
        <dbReference type="ARBA" id="ARBA00022670"/>
    </source>
</evidence>
<dbReference type="InterPro" id="IPR033121">
    <property type="entry name" value="PEPTIDASE_A1"/>
</dbReference>
<dbReference type="GO" id="GO:0071944">
    <property type="term" value="C:cell periphery"/>
    <property type="evidence" value="ECO:0007669"/>
    <property type="project" value="UniProtKB-ARBA"/>
</dbReference>
<dbReference type="Gene3D" id="2.40.70.10">
    <property type="entry name" value="Acid Proteases"/>
    <property type="match status" value="2"/>
</dbReference>
<reference evidence="12 13" key="1">
    <citation type="journal article" date="2012" name="Eukaryot. Cell">
        <title>Draft genome sequence of Wickerhamomyces ciferrii NRRL Y-1031 F-60-10.</title>
        <authorList>
            <person name="Schneider J."/>
            <person name="Andrea H."/>
            <person name="Blom J."/>
            <person name="Jaenicke S."/>
            <person name="Ruckert C."/>
            <person name="Schorsch C."/>
            <person name="Szczepanowski R."/>
            <person name="Farwick M."/>
            <person name="Goesmann A."/>
            <person name="Puhler A."/>
            <person name="Schaffer S."/>
            <person name="Tauch A."/>
            <person name="Kohler T."/>
            <person name="Brinkrolf K."/>
        </authorList>
    </citation>
    <scope>NUCLEOTIDE SEQUENCE [LARGE SCALE GENOMIC DNA]</scope>
    <source>
        <strain evidence="13">ATCC 14091 / BCRC 22168 / CBS 111 / JCM 3599 / NBRC 0793 / NRRL Y-1031 F-60-10</strain>
    </source>
</reference>
<comment type="caution">
    <text evidence="12">The sequence shown here is derived from an EMBL/GenBank/DDBJ whole genome shotgun (WGS) entry which is preliminary data.</text>
</comment>
<keyword evidence="4 8" id="KW-0064">Aspartyl protease</keyword>
<feature type="compositionally biased region" description="Low complexity" evidence="9">
    <location>
        <begin position="525"/>
        <end position="555"/>
    </location>
</feature>
<feature type="compositionally biased region" description="Low complexity" evidence="9">
    <location>
        <begin position="472"/>
        <end position="482"/>
    </location>
</feature>
<dbReference type="Proteomes" id="UP000009328">
    <property type="component" value="Unassembled WGS sequence"/>
</dbReference>
<evidence type="ECO:0000256" key="5">
    <source>
        <dbReference type="ARBA" id="ARBA00022801"/>
    </source>
</evidence>
<evidence type="ECO:0000256" key="4">
    <source>
        <dbReference type="ARBA" id="ARBA00022750"/>
    </source>
</evidence>
<gene>
    <name evidence="12" type="ORF">BN7_4859</name>
</gene>
<dbReference type="InterPro" id="IPR001969">
    <property type="entry name" value="Aspartic_peptidase_AS"/>
</dbReference>
<evidence type="ECO:0000313" key="12">
    <source>
        <dbReference type="EMBL" id="CCH45277.1"/>
    </source>
</evidence>
<organism evidence="12 13">
    <name type="scientific">Wickerhamomyces ciferrii (strain ATCC 14091 / BCRC 22168 / CBS 111 / JCM 3599 / NBRC 0793 / NRRL Y-1031 F-60-10)</name>
    <name type="common">Yeast</name>
    <name type="synonym">Pichia ciferrii</name>
    <dbReference type="NCBI Taxonomy" id="1206466"/>
    <lineage>
        <taxon>Eukaryota</taxon>
        <taxon>Fungi</taxon>
        <taxon>Dikarya</taxon>
        <taxon>Ascomycota</taxon>
        <taxon>Saccharomycotina</taxon>
        <taxon>Saccharomycetes</taxon>
        <taxon>Phaffomycetales</taxon>
        <taxon>Wickerhamomycetaceae</taxon>
        <taxon>Wickerhamomyces</taxon>
    </lineage>
</organism>
<dbReference type="EC" id="3.4.23.1" evidence="12"/>
<feature type="active site" evidence="6">
    <location>
        <position position="87"/>
    </location>
</feature>
<dbReference type="PROSITE" id="PS51767">
    <property type="entry name" value="PEPTIDASE_A1"/>
    <property type="match status" value="1"/>
</dbReference>
<keyword evidence="13" id="KW-1185">Reference proteome</keyword>
<keyword evidence="5 8" id="KW-0378">Hydrolase</keyword>
<dbReference type="AlphaFoldDB" id="K0KTE5"/>
<dbReference type="InterPro" id="IPR001461">
    <property type="entry name" value="Aspartic_peptidase_A1"/>
</dbReference>
<evidence type="ECO:0000256" key="8">
    <source>
        <dbReference type="RuleBase" id="RU000454"/>
    </source>
</evidence>
<dbReference type="CDD" id="cd05474">
    <property type="entry name" value="SAP_like"/>
    <property type="match status" value="1"/>
</dbReference>
<feature type="region of interest" description="Disordered" evidence="9">
    <location>
        <begin position="468"/>
        <end position="487"/>
    </location>
</feature>
<evidence type="ECO:0000259" key="11">
    <source>
        <dbReference type="PROSITE" id="PS51767"/>
    </source>
</evidence>
<dbReference type="Pfam" id="PF00026">
    <property type="entry name" value="Asp"/>
    <property type="match status" value="1"/>
</dbReference>
<dbReference type="PROSITE" id="PS00141">
    <property type="entry name" value="ASP_PROTEASE"/>
    <property type="match status" value="1"/>
</dbReference>
<evidence type="ECO:0000256" key="6">
    <source>
        <dbReference type="PIRSR" id="PIRSR601461-1"/>
    </source>
</evidence>
<dbReference type="InterPro" id="IPR021109">
    <property type="entry name" value="Peptidase_aspartic_dom_sf"/>
</dbReference>
<comment type="similarity">
    <text evidence="1 8">Belongs to the peptidase A1 family.</text>
</comment>
<accession>K0KTE5</accession>
<proteinExistence type="inferred from homology"/>
<evidence type="ECO:0000256" key="1">
    <source>
        <dbReference type="ARBA" id="ARBA00007447"/>
    </source>
</evidence>
<keyword evidence="3 10" id="KW-0732">Signal</keyword>
<feature type="chain" id="PRO_5003837937" evidence="10">
    <location>
        <begin position="18"/>
        <end position="596"/>
    </location>
</feature>
<feature type="region of interest" description="Disordered" evidence="9">
    <location>
        <begin position="525"/>
        <end position="564"/>
    </location>
</feature>
<dbReference type="SUPFAM" id="SSF50630">
    <property type="entry name" value="Acid proteases"/>
    <property type="match status" value="1"/>
</dbReference>
<keyword evidence="2 8" id="KW-0645">Protease</keyword>
<feature type="region of interest" description="Disordered" evidence="9">
    <location>
        <begin position="97"/>
        <end position="140"/>
    </location>
</feature>
<keyword evidence="7" id="KW-1015">Disulfide bond</keyword>
<dbReference type="GO" id="GO:0006508">
    <property type="term" value="P:proteolysis"/>
    <property type="evidence" value="ECO:0007669"/>
    <property type="project" value="UniProtKB-KW"/>
</dbReference>
<dbReference type="EMBL" id="CAIF01000187">
    <property type="protein sequence ID" value="CCH45277.1"/>
    <property type="molecule type" value="Genomic_DNA"/>
</dbReference>
<feature type="disulfide bond" evidence="7">
    <location>
        <begin position="377"/>
        <end position="419"/>
    </location>
</feature>
<feature type="compositionally biased region" description="Low complexity" evidence="9">
    <location>
        <begin position="118"/>
        <end position="136"/>
    </location>
</feature>
<dbReference type="SMR" id="K0KTE5"/>
<dbReference type="GO" id="GO:0004190">
    <property type="term" value="F:aspartic-type endopeptidase activity"/>
    <property type="evidence" value="ECO:0007669"/>
    <property type="project" value="UniProtKB-KW"/>
</dbReference>
<dbReference type="PRINTS" id="PR00792">
    <property type="entry name" value="PEPSIN"/>
</dbReference>
<feature type="active site" evidence="6">
    <location>
        <position position="339"/>
    </location>
</feature>
<dbReference type="STRING" id="1206466.K0KTE5"/>
<protein>
    <submittedName>
        <fullName evidence="12">Pepsin A</fullName>
        <ecNumber evidence="12">3.4.23.1</ecNumber>
    </submittedName>
</protein>
<dbReference type="HOGENOM" id="CLU_013253_9_1_1"/>
<evidence type="ECO:0000256" key="9">
    <source>
        <dbReference type="SAM" id="MobiDB-lite"/>
    </source>
</evidence>
<feature type="domain" description="Peptidase A1" evidence="11">
    <location>
        <begin position="69"/>
        <end position="453"/>
    </location>
</feature>
<dbReference type="PANTHER" id="PTHR47966">
    <property type="entry name" value="BETA-SITE APP-CLEAVING ENZYME, ISOFORM A-RELATED"/>
    <property type="match status" value="1"/>
</dbReference>
<dbReference type="eggNOG" id="KOG1339">
    <property type="taxonomic scope" value="Eukaryota"/>
</dbReference>
<evidence type="ECO:0000256" key="7">
    <source>
        <dbReference type="PIRSR" id="PIRSR601461-2"/>
    </source>
</evidence>
<evidence type="ECO:0000256" key="10">
    <source>
        <dbReference type="SAM" id="SignalP"/>
    </source>
</evidence>
<dbReference type="InParanoid" id="K0KTE5"/>
<feature type="signal peptide" evidence="10">
    <location>
        <begin position="1"/>
        <end position="17"/>
    </location>
</feature>
<dbReference type="PANTHER" id="PTHR47966:SF65">
    <property type="entry name" value="ASPARTIC-TYPE ENDOPEPTIDASE"/>
    <property type="match status" value="1"/>
</dbReference>
<dbReference type="InterPro" id="IPR033876">
    <property type="entry name" value="SAP-like"/>
</dbReference>